<organism evidence="1">
    <name type="scientific">marine metagenome</name>
    <dbReference type="NCBI Taxonomy" id="408172"/>
    <lineage>
        <taxon>unclassified sequences</taxon>
        <taxon>metagenomes</taxon>
        <taxon>ecological metagenomes</taxon>
    </lineage>
</organism>
<sequence>MASTGRNLSLYISRIHKYPNGPRINSTKLSQKDIDVIGEELNCDSSPENVHEDGEISPTQAWDKWDFYYKVGHELKILCQYKGFEMPELWELDV</sequence>
<proteinExistence type="predicted"/>
<reference evidence="1" key="1">
    <citation type="submission" date="2018-05" db="EMBL/GenBank/DDBJ databases">
        <authorList>
            <person name="Lanie J.A."/>
            <person name="Ng W.-L."/>
            <person name="Kazmierczak K.M."/>
            <person name="Andrzejewski T.M."/>
            <person name="Davidsen T.M."/>
            <person name="Wayne K.J."/>
            <person name="Tettelin H."/>
            <person name="Glass J.I."/>
            <person name="Rusch D."/>
            <person name="Podicherti R."/>
            <person name="Tsui H.-C.T."/>
            <person name="Winkler M.E."/>
        </authorList>
    </citation>
    <scope>NUCLEOTIDE SEQUENCE</scope>
</reference>
<name>A0A381WMQ9_9ZZZZ</name>
<dbReference type="AlphaFoldDB" id="A0A381WMQ9"/>
<accession>A0A381WMQ9</accession>
<protein>
    <submittedName>
        <fullName evidence="1">Uncharacterized protein</fullName>
    </submittedName>
</protein>
<gene>
    <name evidence="1" type="ORF">METZ01_LOCUS106609</name>
</gene>
<dbReference type="EMBL" id="UINC01012290">
    <property type="protein sequence ID" value="SVA53755.1"/>
    <property type="molecule type" value="Genomic_DNA"/>
</dbReference>
<evidence type="ECO:0000313" key="1">
    <source>
        <dbReference type="EMBL" id="SVA53755.1"/>
    </source>
</evidence>